<comment type="subunit">
    <text evidence="12">Homodimer.</text>
</comment>
<feature type="binding site" evidence="12">
    <location>
        <position position="276"/>
    </location>
    <ligand>
        <name>K(+)</name>
        <dbReference type="ChEBI" id="CHEBI:29103"/>
    </ligand>
</feature>
<evidence type="ECO:0000256" key="5">
    <source>
        <dbReference type="ARBA" id="ARBA00022723"/>
    </source>
</evidence>
<dbReference type="GO" id="GO:0046872">
    <property type="term" value="F:metal ion binding"/>
    <property type="evidence" value="ECO:0007669"/>
    <property type="project" value="UniProtKB-KW"/>
</dbReference>
<comment type="caution">
    <text evidence="12">Lacks conserved residue(s) required for the propagation of feature annotation.</text>
</comment>
<dbReference type="CDD" id="cd01174">
    <property type="entry name" value="ribokinase"/>
    <property type="match status" value="1"/>
</dbReference>
<reference evidence="15" key="1">
    <citation type="submission" date="2018-03" db="EMBL/GenBank/DDBJ databases">
        <authorList>
            <person name="Sun L."/>
            <person name="Liu H."/>
            <person name="Chen W."/>
            <person name="Huang K."/>
            <person name="Liu W."/>
            <person name="Gao X."/>
        </authorList>
    </citation>
    <scope>NUCLEOTIDE SEQUENCE [LARGE SCALE GENOMIC DNA]</scope>
    <source>
        <strain evidence="15">SH9</strain>
    </source>
</reference>
<dbReference type="Gene3D" id="3.40.1190.20">
    <property type="match status" value="1"/>
</dbReference>
<comment type="catalytic activity">
    <reaction evidence="12">
        <text>D-ribose + ATP = D-ribose 5-phosphate + ADP + H(+)</text>
        <dbReference type="Rhea" id="RHEA:13697"/>
        <dbReference type="ChEBI" id="CHEBI:15378"/>
        <dbReference type="ChEBI" id="CHEBI:30616"/>
        <dbReference type="ChEBI" id="CHEBI:47013"/>
        <dbReference type="ChEBI" id="CHEBI:78346"/>
        <dbReference type="ChEBI" id="CHEBI:456216"/>
        <dbReference type="EC" id="2.7.1.15"/>
    </reaction>
</comment>
<evidence type="ECO:0000256" key="12">
    <source>
        <dbReference type="HAMAP-Rule" id="MF_01987"/>
    </source>
</evidence>
<comment type="function">
    <text evidence="12">Catalyzes the phosphorylation of ribose at O-5 in a reaction requiring ATP and magnesium. The resulting D-ribose-5-phosphate can then be used either for sythesis of nucleotides, histidine, and tryptophan, or as a component of the pentose phosphate pathway.</text>
</comment>
<dbReference type="OrthoDB" id="9775849at2"/>
<dbReference type="InterPro" id="IPR002139">
    <property type="entry name" value="Ribo/fructo_kinase"/>
</dbReference>
<dbReference type="PANTHER" id="PTHR10584:SF166">
    <property type="entry name" value="RIBOKINASE"/>
    <property type="match status" value="1"/>
</dbReference>
<keyword evidence="9 12" id="KW-0460">Magnesium</keyword>
<dbReference type="EMBL" id="PVZS01000024">
    <property type="protein sequence ID" value="PSC03538.1"/>
    <property type="molecule type" value="Genomic_DNA"/>
</dbReference>
<organism evidence="14 15">
    <name type="scientific">Alsobacter soli</name>
    <dbReference type="NCBI Taxonomy" id="2109933"/>
    <lineage>
        <taxon>Bacteria</taxon>
        <taxon>Pseudomonadati</taxon>
        <taxon>Pseudomonadota</taxon>
        <taxon>Alphaproteobacteria</taxon>
        <taxon>Hyphomicrobiales</taxon>
        <taxon>Alsobacteraceae</taxon>
        <taxon>Alsobacter</taxon>
    </lineage>
</organism>
<dbReference type="InterPro" id="IPR002173">
    <property type="entry name" value="Carboh/pur_kinase_PfkB_CS"/>
</dbReference>
<feature type="binding site" evidence="12">
    <location>
        <begin position="37"/>
        <end position="41"/>
    </location>
    <ligand>
        <name>substrate</name>
    </ligand>
</feature>
<dbReference type="PRINTS" id="PR00990">
    <property type="entry name" value="RIBOKINASE"/>
</dbReference>
<keyword evidence="11 12" id="KW-0119">Carbohydrate metabolism</keyword>
<keyword evidence="4 12" id="KW-0808">Transferase</keyword>
<comment type="pathway">
    <text evidence="12">Carbohydrate metabolism; D-ribose degradation; D-ribose 5-phosphate from beta-D-ribopyranose: step 2/2.</text>
</comment>
<keyword evidence="8 12" id="KW-0067">ATP-binding</keyword>
<comment type="cofactor">
    <cofactor evidence="12">
        <name>Mg(2+)</name>
        <dbReference type="ChEBI" id="CHEBI:18420"/>
    </cofactor>
    <text evidence="12">Requires a divalent cation, most likely magnesium in vivo, as an electrophilic catalyst to aid phosphoryl group transfer. It is the chelate of the metal and the nucleotide that is the actual substrate.</text>
</comment>
<keyword evidence="15" id="KW-1185">Reference proteome</keyword>
<dbReference type="GO" id="GO:0005829">
    <property type="term" value="C:cytosol"/>
    <property type="evidence" value="ECO:0007669"/>
    <property type="project" value="TreeGrafter"/>
</dbReference>
<dbReference type="AlphaFoldDB" id="A0A2T1HPF0"/>
<comment type="subcellular location">
    <subcellularLocation>
        <location evidence="12">Cytoplasm</location>
    </subcellularLocation>
</comment>
<feature type="binding site" evidence="12">
    <location>
        <position position="285"/>
    </location>
    <ligand>
        <name>K(+)</name>
        <dbReference type="ChEBI" id="CHEBI:29103"/>
    </ligand>
</feature>
<feature type="binding site" evidence="12">
    <location>
        <position position="179"/>
    </location>
    <ligand>
        <name>ATP</name>
        <dbReference type="ChEBI" id="CHEBI:30616"/>
    </ligand>
</feature>
<keyword evidence="6 12" id="KW-0547">Nucleotide-binding</keyword>
<dbReference type="UniPathway" id="UPA00916">
    <property type="reaction ID" value="UER00889"/>
</dbReference>
<dbReference type="EC" id="2.7.1.15" evidence="2 12"/>
<evidence type="ECO:0000256" key="3">
    <source>
        <dbReference type="ARBA" id="ARBA00016943"/>
    </source>
</evidence>
<evidence type="ECO:0000256" key="8">
    <source>
        <dbReference type="ARBA" id="ARBA00022840"/>
    </source>
</evidence>
<feature type="binding site" evidence="12">
    <location>
        <position position="242"/>
    </location>
    <ligand>
        <name>K(+)</name>
        <dbReference type="ChEBI" id="CHEBI:29103"/>
    </ligand>
</feature>
<feature type="binding site" evidence="12">
    <location>
        <begin position="9"/>
        <end position="11"/>
    </location>
    <ligand>
        <name>substrate</name>
    </ligand>
</feature>
<keyword evidence="5 12" id="KW-0479">Metal-binding</keyword>
<evidence type="ECO:0000256" key="4">
    <source>
        <dbReference type="ARBA" id="ARBA00022679"/>
    </source>
</evidence>
<evidence type="ECO:0000256" key="1">
    <source>
        <dbReference type="ARBA" id="ARBA00005380"/>
    </source>
</evidence>
<dbReference type="Proteomes" id="UP000239772">
    <property type="component" value="Unassembled WGS sequence"/>
</dbReference>
<evidence type="ECO:0000313" key="14">
    <source>
        <dbReference type="EMBL" id="PSC03538.1"/>
    </source>
</evidence>
<dbReference type="InterPro" id="IPR011611">
    <property type="entry name" value="PfkB_dom"/>
</dbReference>
<dbReference type="GO" id="GO:0005524">
    <property type="term" value="F:ATP binding"/>
    <property type="evidence" value="ECO:0007669"/>
    <property type="project" value="UniProtKB-UniRule"/>
</dbReference>
<evidence type="ECO:0000256" key="2">
    <source>
        <dbReference type="ARBA" id="ARBA00012035"/>
    </source>
</evidence>
<keyword evidence="12" id="KW-0963">Cytoplasm</keyword>
<gene>
    <name evidence="12" type="primary">rbsK</name>
    <name evidence="14" type="ORF">SLNSH_18680</name>
</gene>
<feature type="binding site" evidence="12">
    <location>
        <position position="246"/>
    </location>
    <ligand>
        <name>substrate</name>
    </ligand>
</feature>
<dbReference type="RefSeq" id="WP_106338678.1">
    <property type="nucleotide sequence ID" value="NZ_PVZS01000024.1"/>
</dbReference>
<dbReference type="InterPro" id="IPR029056">
    <property type="entry name" value="Ribokinase-like"/>
</dbReference>
<keyword evidence="7 12" id="KW-0418">Kinase</keyword>
<dbReference type="PANTHER" id="PTHR10584">
    <property type="entry name" value="SUGAR KINASE"/>
    <property type="match status" value="1"/>
</dbReference>
<feature type="active site" description="Proton acceptor" evidence="12">
    <location>
        <position position="246"/>
    </location>
</feature>
<dbReference type="SUPFAM" id="SSF53613">
    <property type="entry name" value="Ribokinase-like"/>
    <property type="match status" value="1"/>
</dbReference>
<feature type="binding site" evidence="12">
    <location>
        <position position="281"/>
    </location>
    <ligand>
        <name>K(+)</name>
        <dbReference type="ChEBI" id="CHEBI:29103"/>
    </ligand>
</feature>
<feature type="binding site" evidence="12">
    <location>
        <position position="240"/>
    </location>
    <ligand>
        <name>K(+)</name>
        <dbReference type="ChEBI" id="CHEBI:29103"/>
    </ligand>
</feature>
<dbReference type="GO" id="GO:0019303">
    <property type="term" value="P:D-ribose catabolic process"/>
    <property type="evidence" value="ECO:0007669"/>
    <property type="project" value="UniProtKB-UniRule"/>
</dbReference>
<feature type="binding site" evidence="12">
    <location>
        <position position="135"/>
    </location>
    <ligand>
        <name>substrate</name>
    </ligand>
</feature>
<comment type="similarity">
    <text evidence="12">Belongs to the carbohydrate kinase PfkB family. Ribokinase subfamily.</text>
</comment>
<accession>A0A2T1HPF0</accession>
<evidence type="ECO:0000313" key="15">
    <source>
        <dbReference type="Proteomes" id="UP000239772"/>
    </source>
</evidence>
<sequence>MIVVFGSVNVDFVTRVERIPAPGETVLGPDYAVIPGGKGANQALAARRAGAATLLAGAVGRDPFGDIALSLLREDGVDLGRVARVEAPTGAAFISVSAEGENAIVVAAGANGQARAAQLEGLAFGVNDTLLLQREVPEEEAIAAARIARAGGARVILNAAPAGALDPDLLANLDVLIVNEHEAAIVGQGLGLRGEPDDIARQIDARHGVATIVTLGPQGAVGWTGGVRRTAPALPVSVVDTTAAGDTFCGAFAAALDDGFGFTTALARAAAAGSLACATAGAQPSIPRKMAIEEAVAGFQA</sequence>
<evidence type="ECO:0000256" key="7">
    <source>
        <dbReference type="ARBA" id="ARBA00022777"/>
    </source>
</evidence>
<comment type="caution">
    <text evidence="14">The sequence shown here is derived from an EMBL/GenBank/DDBJ whole genome shotgun (WGS) entry which is preliminary data.</text>
</comment>
<name>A0A2T1HPF0_9HYPH</name>
<protein>
    <recommendedName>
        <fullName evidence="3 12">Ribokinase</fullName>
        <shortName evidence="12">RK</shortName>
        <ecNumber evidence="2 12">2.7.1.15</ecNumber>
    </recommendedName>
</protein>
<proteinExistence type="inferred from homology"/>
<comment type="activity regulation">
    <text evidence="12">Activated by a monovalent cation that binds near, but not in, the active site. The most likely occupant of the site in vivo is potassium. Ion binding induces a conformational change that may alter substrate affinity.</text>
</comment>
<comment type="similarity">
    <text evidence="1">Belongs to the carbohydrate kinase pfkB family.</text>
</comment>
<dbReference type="InterPro" id="IPR011877">
    <property type="entry name" value="Ribokinase"/>
</dbReference>
<feature type="binding site" evidence="12">
    <location>
        <begin position="214"/>
        <end position="219"/>
    </location>
    <ligand>
        <name>ATP</name>
        <dbReference type="ChEBI" id="CHEBI:30616"/>
    </ligand>
</feature>
<dbReference type="GO" id="GO:0004747">
    <property type="term" value="F:ribokinase activity"/>
    <property type="evidence" value="ECO:0007669"/>
    <property type="project" value="UniProtKB-UniRule"/>
</dbReference>
<dbReference type="HAMAP" id="MF_01987">
    <property type="entry name" value="Ribokinase"/>
    <property type="match status" value="1"/>
</dbReference>
<keyword evidence="10 12" id="KW-0630">Potassium</keyword>
<feature type="binding site" evidence="12">
    <location>
        <begin position="245"/>
        <end position="246"/>
    </location>
    <ligand>
        <name>ATP</name>
        <dbReference type="ChEBI" id="CHEBI:30616"/>
    </ligand>
</feature>
<feature type="domain" description="Carbohydrate kinase PfkB" evidence="13">
    <location>
        <begin position="2"/>
        <end position="287"/>
    </location>
</feature>
<dbReference type="PROSITE" id="PS00584">
    <property type="entry name" value="PFKB_KINASES_2"/>
    <property type="match status" value="1"/>
</dbReference>
<feature type="binding site" evidence="12">
    <location>
        <position position="279"/>
    </location>
    <ligand>
        <name>K(+)</name>
        <dbReference type="ChEBI" id="CHEBI:29103"/>
    </ligand>
</feature>
<evidence type="ECO:0000259" key="13">
    <source>
        <dbReference type="Pfam" id="PF00294"/>
    </source>
</evidence>
<evidence type="ECO:0000256" key="6">
    <source>
        <dbReference type="ARBA" id="ARBA00022741"/>
    </source>
</evidence>
<evidence type="ECO:0000256" key="10">
    <source>
        <dbReference type="ARBA" id="ARBA00022958"/>
    </source>
</evidence>
<dbReference type="Pfam" id="PF00294">
    <property type="entry name" value="PfkB"/>
    <property type="match status" value="1"/>
</dbReference>
<evidence type="ECO:0000256" key="9">
    <source>
        <dbReference type="ARBA" id="ARBA00022842"/>
    </source>
</evidence>
<evidence type="ECO:0000256" key="11">
    <source>
        <dbReference type="ARBA" id="ARBA00023277"/>
    </source>
</evidence>